<feature type="compositionally biased region" description="Polar residues" evidence="10">
    <location>
        <begin position="423"/>
        <end position="438"/>
    </location>
</feature>
<dbReference type="InterPro" id="IPR050749">
    <property type="entry name" value="Glycosyl_Hydrolase_47"/>
</dbReference>
<dbReference type="SUPFAM" id="SSF48225">
    <property type="entry name" value="Seven-hairpin glycosidases"/>
    <property type="match status" value="1"/>
</dbReference>
<dbReference type="Pfam" id="PF01532">
    <property type="entry name" value="Glyco_hydro_47"/>
    <property type="match status" value="1"/>
</dbReference>
<evidence type="ECO:0000256" key="4">
    <source>
        <dbReference type="ARBA" id="ARBA00022801"/>
    </source>
</evidence>
<feature type="compositionally biased region" description="Basic and acidic residues" evidence="10">
    <location>
        <begin position="691"/>
        <end position="707"/>
    </location>
</feature>
<dbReference type="EMBL" id="MU857617">
    <property type="protein sequence ID" value="KAK4250044.1"/>
    <property type="molecule type" value="Genomic_DNA"/>
</dbReference>
<dbReference type="InterPro" id="IPR012341">
    <property type="entry name" value="6hp_glycosidase-like_sf"/>
</dbReference>
<dbReference type="GO" id="GO:0016020">
    <property type="term" value="C:membrane"/>
    <property type="evidence" value="ECO:0007669"/>
    <property type="project" value="InterPro"/>
</dbReference>
<feature type="compositionally biased region" description="Basic and acidic residues" evidence="10">
    <location>
        <begin position="61"/>
        <end position="76"/>
    </location>
</feature>
<keyword evidence="11" id="KW-0472">Membrane</keyword>
<evidence type="ECO:0000256" key="9">
    <source>
        <dbReference type="RuleBase" id="RU361193"/>
    </source>
</evidence>
<dbReference type="GO" id="GO:0005975">
    <property type="term" value="P:carbohydrate metabolic process"/>
    <property type="evidence" value="ECO:0007669"/>
    <property type="project" value="InterPro"/>
</dbReference>
<evidence type="ECO:0000256" key="7">
    <source>
        <dbReference type="PIRSR" id="PIRSR601382-2"/>
    </source>
</evidence>
<dbReference type="PANTHER" id="PTHR11742:SF103">
    <property type="entry name" value="ENDOPLASMIC RETICULUM MANNOSIDASE MNL2-RELATED"/>
    <property type="match status" value="1"/>
</dbReference>
<feature type="transmembrane region" description="Helical" evidence="11">
    <location>
        <begin position="7"/>
        <end position="24"/>
    </location>
</feature>
<keyword evidence="7" id="KW-0479">Metal-binding</keyword>
<evidence type="ECO:0000256" key="2">
    <source>
        <dbReference type="ARBA" id="ARBA00004922"/>
    </source>
</evidence>
<dbReference type="InterPro" id="IPR001382">
    <property type="entry name" value="Glyco_hydro_47"/>
</dbReference>
<feature type="active site" evidence="6">
    <location>
        <position position="518"/>
    </location>
</feature>
<feature type="compositionally biased region" description="Polar residues" evidence="10">
    <location>
        <begin position="746"/>
        <end position="757"/>
    </location>
</feature>
<reference evidence="12" key="2">
    <citation type="submission" date="2023-05" db="EMBL/GenBank/DDBJ databases">
        <authorList>
            <consortium name="Lawrence Berkeley National Laboratory"/>
            <person name="Steindorff A."/>
            <person name="Hensen N."/>
            <person name="Bonometti L."/>
            <person name="Westerberg I."/>
            <person name="Brannstrom I.O."/>
            <person name="Guillou S."/>
            <person name="Cros-Aarteil S."/>
            <person name="Calhoun S."/>
            <person name="Haridas S."/>
            <person name="Kuo A."/>
            <person name="Mondo S."/>
            <person name="Pangilinan J."/>
            <person name="Riley R."/>
            <person name="Labutti K."/>
            <person name="Andreopoulos B."/>
            <person name="Lipzen A."/>
            <person name="Chen C."/>
            <person name="Yanf M."/>
            <person name="Daum C."/>
            <person name="Ng V."/>
            <person name="Clum A."/>
            <person name="Ohm R."/>
            <person name="Martin F."/>
            <person name="Silar P."/>
            <person name="Natvig D."/>
            <person name="Lalanne C."/>
            <person name="Gautier V."/>
            <person name="Ament-Velasquez S.L."/>
            <person name="Kruys A."/>
            <person name="Hutchinson M.I."/>
            <person name="Powell A.J."/>
            <person name="Barry K."/>
            <person name="Miller A.N."/>
            <person name="Grigoriev I.V."/>
            <person name="Debuchy R."/>
            <person name="Gladieux P."/>
            <person name="Thoren M.H."/>
            <person name="Johannesson H."/>
        </authorList>
    </citation>
    <scope>NUCLEOTIDE SEQUENCE</scope>
    <source>
        <strain evidence="12">CBS 359.72</strain>
    </source>
</reference>
<evidence type="ECO:0000256" key="11">
    <source>
        <dbReference type="SAM" id="Phobius"/>
    </source>
</evidence>
<keyword evidence="5 8" id="KW-1015">Disulfide bond</keyword>
<feature type="binding site" evidence="7">
    <location>
        <position position="892"/>
    </location>
    <ligand>
        <name>Ca(2+)</name>
        <dbReference type="ChEBI" id="CHEBI:29108"/>
    </ligand>
</feature>
<feature type="active site" description="Proton donor" evidence="6">
    <location>
        <position position="283"/>
    </location>
</feature>
<dbReference type="EC" id="3.2.1.-" evidence="9"/>
<keyword evidence="13" id="KW-1185">Reference proteome</keyword>
<keyword evidence="11" id="KW-0812">Transmembrane</keyword>
<comment type="caution">
    <text evidence="12">The sequence shown here is derived from an EMBL/GenBank/DDBJ whole genome shotgun (WGS) entry which is preliminary data.</text>
</comment>
<keyword evidence="7" id="KW-0106">Calcium</keyword>
<dbReference type="GO" id="GO:0004571">
    <property type="term" value="F:mannosyl-oligosaccharide 1,2-alpha-mannosidase activity"/>
    <property type="evidence" value="ECO:0007669"/>
    <property type="project" value="InterPro"/>
</dbReference>
<feature type="region of interest" description="Disordered" evidence="10">
    <location>
        <begin position="403"/>
        <end position="438"/>
    </location>
</feature>
<evidence type="ECO:0000313" key="12">
    <source>
        <dbReference type="EMBL" id="KAK4250044.1"/>
    </source>
</evidence>
<organism evidence="12 13">
    <name type="scientific">Corynascus novoguineensis</name>
    <dbReference type="NCBI Taxonomy" id="1126955"/>
    <lineage>
        <taxon>Eukaryota</taxon>
        <taxon>Fungi</taxon>
        <taxon>Dikarya</taxon>
        <taxon>Ascomycota</taxon>
        <taxon>Pezizomycotina</taxon>
        <taxon>Sordariomycetes</taxon>
        <taxon>Sordariomycetidae</taxon>
        <taxon>Sordariales</taxon>
        <taxon>Chaetomiaceae</taxon>
        <taxon>Corynascus</taxon>
    </lineage>
</organism>
<reference evidence="12" key="1">
    <citation type="journal article" date="2023" name="Mol. Phylogenet. Evol.">
        <title>Genome-scale phylogeny and comparative genomics of the fungal order Sordariales.</title>
        <authorList>
            <person name="Hensen N."/>
            <person name="Bonometti L."/>
            <person name="Westerberg I."/>
            <person name="Brannstrom I.O."/>
            <person name="Guillou S."/>
            <person name="Cros-Aarteil S."/>
            <person name="Calhoun S."/>
            <person name="Haridas S."/>
            <person name="Kuo A."/>
            <person name="Mondo S."/>
            <person name="Pangilinan J."/>
            <person name="Riley R."/>
            <person name="LaButti K."/>
            <person name="Andreopoulos B."/>
            <person name="Lipzen A."/>
            <person name="Chen C."/>
            <person name="Yan M."/>
            <person name="Daum C."/>
            <person name="Ng V."/>
            <person name="Clum A."/>
            <person name="Steindorff A."/>
            <person name="Ohm R.A."/>
            <person name="Martin F."/>
            <person name="Silar P."/>
            <person name="Natvig D.O."/>
            <person name="Lalanne C."/>
            <person name="Gautier V."/>
            <person name="Ament-Velasquez S.L."/>
            <person name="Kruys A."/>
            <person name="Hutchinson M.I."/>
            <person name="Powell A.J."/>
            <person name="Barry K."/>
            <person name="Miller A.N."/>
            <person name="Grigoriev I.V."/>
            <person name="Debuchy R."/>
            <person name="Gladieux P."/>
            <person name="Hiltunen Thoren M."/>
            <person name="Johannesson H."/>
        </authorList>
    </citation>
    <scope>NUCLEOTIDE SEQUENCE</scope>
    <source>
        <strain evidence="12">CBS 359.72</strain>
    </source>
</reference>
<comment type="similarity">
    <text evidence="3 9">Belongs to the glycosyl hydrolase 47 family.</text>
</comment>
<dbReference type="GO" id="GO:0005783">
    <property type="term" value="C:endoplasmic reticulum"/>
    <property type="evidence" value="ECO:0007669"/>
    <property type="project" value="TreeGrafter"/>
</dbReference>
<feature type="region of interest" description="Disordered" evidence="10">
    <location>
        <begin position="36"/>
        <end position="140"/>
    </location>
</feature>
<feature type="compositionally biased region" description="Basic and acidic residues" evidence="10">
    <location>
        <begin position="730"/>
        <end position="739"/>
    </location>
</feature>
<dbReference type="GO" id="GO:0005509">
    <property type="term" value="F:calcium ion binding"/>
    <property type="evidence" value="ECO:0007669"/>
    <property type="project" value="InterPro"/>
</dbReference>
<feature type="active site" description="Proton donor" evidence="6">
    <location>
        <position position="635"/>
    </location>
</feature>
<dbReference type="AlphaFoldDB" id="A0AAN7CXF3"/>
<evidence type="ECO:0000313" key="13">
    <source>
        <dbReference type="Proteomes" id="UP001303647"/>
    </source>
</evidence>
<feature type="region of interest" description="Disordered" evidence="10">
    <location>
        <begin position="461"/>
        <end position="485"/>
    </location>
</feature>
<comment type="pathway">
    <text evidence="2">Protein modification; protein glycosylation.</text>
</comment>
<dbReference type="Proteomes" id="UP001303647">
    <property type="component" value="Unassembled WGS sequence"/>
</dbReference>
<keyword evidence="9" id="KW-0326">Glycosidase</keyword>
<feature type="disulfide bond" evidence="8">
    <location>
        <begin position="592"/>
        <end position="621"/>
    </location>
</feature>
<feature type="active site" evidence="6">
    <location>
        <position position="802"/>
    </location>
</feature>
<dbReference type="PRINTS" id="PR00747">
    <property type="entry name" value="GLYHDRLASE47"/>
</dbReference>
<evidence type="ECO:0000256" key="1">
    <source>
        <dbReference type="ARBA" id="ARBA00001913"/>
    </source>
</evidence>
<sequence length="901" mass="101428">MFRLRRYRVVLVCAFMITVLLYHVSKNSQWDHSREIWRGNMGPDAQARPDPRPPPPPASDQGHKEHDAYGTEKTQDQQHGPPPPSPSVPDAEPNIRIPQLKDTDDERGDYGLPTEPATLPEMKPGTRHNEYSGQNNDGGVQVPPDAIPLAIHWEKPFEWFPVPEESLIPLPTGKPKPIPSVQFSFAEESPAAREKRQQRLAKIKAEAQHAWAGYKKYAWTHDELTPVTKRAKDPFCGWAATLVDSLDTLWIMGMRDEFDDAVAAVKEIDFTTTPYREDIPVFETTIRYLGGLLGAYDVTGNDPQYRVLLDKAVELAEILMGVFDTPNRMPILYYHWKPAFTEKPKRASTSAGVAELGSLSMEFTRLAQLTGQNKYYDAVARITDAFEDLQNRQNRERGTAIPGIFPEHLDASGCNRTAPPPSSLENSSEAARAQANNDDLQRAPAGYEAQSAEGFILDADVRDNTGNHRGPQKRADGPPDSAQTPLNAKGLPANWDCAPQGLIGSGWGGTYSMGGNQDSTYEYFPKQYLLLGGLEPKYRTMHEKTVEAVDRHLLFRPMAEGDPDILFSAKAYTSDGTLDKMVYEYEVTHLTCFLGGMFGLGGKIFDRPKDVEIGKKLADGCVWAYEIMPAGVMPEFSHVLPCKTRDGCHYDQEAWYTALDPLAERREADMAEYYTQLAEWKERVEELKREHALQKQADERARQDDSQRQAAAETVRTSVPTESEDSPGALKEKIKRFQDSFDLDSDGTSGPNQQPISNELVLPPAPVKPSTHQEYVGQRIKNEHIPPGFVTLNDKRYILRPEAIESVWYMYRITGDPSWQEKGWRMFEAIITATKTEAGHSAIRDVTTDDPGNDRAMEDSMESFWLAETLKYFYLLFETPDVISLDEWVLNTEAHPFRRPT</sequence>
<protein>
    <recommendedName>
        <fullName evidence="9">alpha-1,2-Mannosidase</fullName>
        <ecNumber evidence="9">3.2.1.-</ecNumber>
    </recommendedName>
</protein>
<accession>A0AAN7CXF3</accession>
<feature type="region of interest" description="Disordered" evidence="10">
    <location>
        <begin position="691"/>
        <end position="770"/>
    </location>
</feature>
<proteinExistence type="inferred from homology"/>
<evidence type="ECO:0000256" key="10">
    <source>
        <dbReference type="SAM" id="MobiDB-lite"/>
    </source>
</evidence>
<evidence type="ECO:0000256" key="8">
    <source>
        <dbReference type="PIRSR" id="PIRSR601382-3"/>
    </source>
</evidence>
<gene>
    <name evidence="12" type="ORF">C7999DRAFT_12161</name>
</gene>
<comment type="cofactor">
    <cofactor evidence="1 7">
        <name>Ca(2+)</name>
        <dbReference type="ChEBI" id="CHEBI:29108"/>
    </cofactor>
</comment>
<dbReference type="InterPro" id="IPR036026">
    <property type="entry name" value="Seven-hairpin_glycosidases"/>
</dbReference>
<name>A0AAN7CXF3_9PEZI</name>
<dbReference type="GO" id="GO:0036503">
    <property type="term" value="P:ERAD pathway"/>
    <property type="evidence" value="ECO:0007669"/>
    <property type="project" value="UniProtKB-ARBA"/>
</dbReference>
<evidence type="ECO:0000256" key="5">
    <source>
        <dbReference type="ARBA" id="ARBA00023157"/>
    </source>
</evidence>
<dbReference type="PANTHER" id="PTHR11742">
    <property type="entry name" value="MANNOSYL-OLIGOSACCHARIDE ALPHA-1,2-MANNOSIDASE-RELATED"/>
    <property type="match status" value="1"/>
</dbReference>
<dbReference type="Gene3D" id="1.50.10.10">
    <property type="match status" value="3"/>
</dbReference>
<evidence type="ECO:0000256" key="6">
    <source>
        <dbReference type="PIRSR" id="PIRSR601382-1"/>
    </source>
</evidence>
<keyword evidence="4 9" id="KW-0378">Hydrolase</keyword>
<evidence type="ECO:0000256" key="3">
    <source>
        <dbReference type="ARBA" id="ARBA00007658"/>
    </source>
</evidence>
<keyword evidence="11" id="KW-1133">Transmembrane helix</keyword>